<evidence type="ECO:0000313" key="4">
    <source>
        <dbReference type="Proteomes" id="UP000617355"/>
    </source>
</evidence>
<organism evidence="3 4">
    <name type="scientific">Sinisalibacter lacisalsi</name>
    <dbReference type="NCBI Taxonomy" id="1526570"/>
    <lineage>
        <taxon>Bacteria</taxon>
        <taxon>Pseudomonadati</taxon>
        <taxon>Pseudomonadota</taxon>
        <taxon>Alphaproteobacteria</taxon>
        <taxon>Rhodobacterales</taxon>
        <taxon>Roseobacteraceae</taxon>
        <taxon>Sinisalibacter</taxon>
    </lineage>
</organism>
<feature type="chain" id="PRO_5046376824" evidence="2">
    <location>
        <begin position="26"/>
        <end position="227"/>
    </location>
</feature>
<dbReference type="RefSeq" id="WP_188525586.1">
    <property type="nucleotide sequence ID" value="NZ_BMGI01000001.1"/>
</dbReference>
<evidence type="ECO:0000256" key="2">
    <source>
        <dbReference type="SAM" id="SignalP"/>
    </source>
</evidence>
<feature type="signal peptide" evidence="2">
    <location>
        <begin position="1"/>
        <end position="25"/>
    </location>
</feature>
<name>A0ABQ1QAW6_9RHOB</name>
<keyword evidence="4" id="KW-1185">Reference proteome</keyword>
<feature type="compositionally biased region" description="Gly residues" evidence="1">
    <location>
        <begin position="43"/>
        <end position="55"/>
    </location>
</feature>
<reference evidence="4" key="1">
    <citation type="journal article" date="2019" name="Int. J. Syst. Evol. Microbiol.">
        <title>The Global Catalogue of Microorganisms (GCM) 10K type strain sequencing project: providing services to taxonomists for standard genome sequencing and annotation.</title>
        <authorList>
            <consortium name="The Broad Institute Genomics Platform"/>
            <consortium name="The Broad Institute Genome Sequencing Center for Infectious Disease"/>
            <person name="Wu L."/>
            <person name="Ma J."/>
        </authorList>
    </citation>
    <scope>NUCLEOTIDE SEQUENCE [LARGE SCALE GENOMIC DNA]</scope>
    <source>
        <strain evidence="4">CGMCC 1.12922</strain>
    </source>
</reference>
<dbReference type="EMBL" id="BMGI01000001">
    <property type="protein sequence ID" value="GGD19647.1"/>
    <property type="molecule type" value="Genomic_DNA"/>
</dbReference>
<accession>A0ABQ1QAW6</accession>
<protein>
    <submittedName>
        <fullName evidence="3">Uncharacterized protein</fullName>
    </submittedName>
</protein>
<comment type="caution">
    <text evidence="3">The sequence shown here is derived from an EMBL/GenBank/DDBJ whole genome shotgun (WGS) entry which is preliminary data.</text>
</comment>
<dbReference type="Proteomes" id="UP000617355">
    <property type="component" value="Unassembled WGS sequence"/>
</dbReference>
<evidence type="ECO:0000313" key="3">
    <source>
        <dbReference type="EMBL" id="GGD19647.1"/>
    </source>
</evidence>
<feature type="region of interest" description="Disordered" evidence="1">
    <location>
        <begin position="37"/>
        <end position="76"/>
    </location>
</feature>
<keyword evidence="2" id="KW-0732">Signal</keyword>
<proteinExistence type="predicted"/>
<gene>
    <name evidence="3" type="ORF">GCM10011358_00290</name>
</gene>
<sequence>MKNHLTKKVVALAVSALALSPIAIGATVLSADSAYAQGKSGEKGGGGASNRGGKAGGEKSAKANRSAGAAGEKRNKGALASELKGLNAMHANENAFKNASPDSQVGKIAAYRDAAVETGAAYDEWIASYNEYVAFEGSYDGPASADLQAQIEATDETDEGYQALLDQHAAALAYETELARLKDLSNADAATYAELQAAEEDVLLVASGGATLSPEALAELRATLGLN</sequence>
<evidence type="ECO:0000256" key="1">
    <source>
        <dbReference type="SAM" id="MobiDB-lite"/>
    </source>
</evidence>